<dbReference type="CDD" id="cd06529">
    <property type="entry name" value="S24_LexA-like"/>
    <property type="match status" value="1"/>
</dbReference>
<protein>
    <submittedName>
        <fullName evidence="3">S24 family peptidase</fullName>
    </submittedName>
</protein>
<dbReference type="InterPro" id="IPR039418">
    <property type="entry name" value="LexA-like"/>
</dbReference>
<accession>A0ABP8PY95</accession>
<dbReference type="RefSeq" id="WP_345009443.1">
    <property type="nucleotide sequence ID" value="NZ_BAABFC010000001.1"/>
</dbReference>
<evidence type="ECO:0000313" key="4">
    <source>
        <dbReference type="Proteomes" id="UP001501321"/>
    </source>
</evidence>
<feature type="domain" description="Peptidase S24/S26A/S26B/S26C" evidence="2">
    <location>
        <begin position="104"/>
        <end position="223"/>
    </location>
</feature>
<sequence length="230" mass="25318">MNRTSEEMARFEADKEAFAKRLNAALDELGWPVRGRAPKLKSSLRDDISLVAIRKWLVGDGLPELKRMGELSKITGKTVQWLLTGSDQGDQNIEIAQVPVWHVPLISWVSAGMLCDSGDVPSVEMAEEYIPSPVRVGSSSYAVVVRGDSMTSPTGRVSYPDGSIIIVDPDVEPQPPCRVVARVGNETTFKELVDDAGAWYLKPLNPQYPTRPVDETVCICGVVRCMVFKE</sequence>
<dbReference type="SUPFAM" id="SSF51306">
    <property type="entry name" value="LexA/Signal peptidase"/>
    <property type="match status" value="1"/>
</dbReference>
<keyword evidence="1" id="KW-0175">Coiled coil</keyword>
<evidence type="ECO:0000313" key="3">
    <source>
        <dbReference type="EMBL" id="GAA4493372.1"/>
    </source>
</evidence>
<organism evidence="3 4">
    <name type="scientific">Pseudaeromonas paramecii</name>
    <dbReference type="NCBI Taxonomy" id="2138166"/>
    <lineage>
        <taxon>Bacteria</taxon>
        <taxon>Pseudomonadati</taxon>
        <taxon>Pseudomonadota</taxon>
        <taxon>Gammaproteobacteria</taxon>
        <taxon>Aeromonadales</taxon>
        <taxon>Aeromonadaceae</taxon>
        <taxon>Pseudaeromonas</taxon>
    </lineage>
</organism>
<dbReference type="InterPro" id="IPR050077">
    <property type="entry name" value="LexA_repressor"/>
</dbReference>
<name>A0ABP8PY95_9GAMM</name>
<dbReference type="InterPro" id="IPR015927">
    <property type="entry name" value="Peptidase_S24_S26A/B/C"/>
</dbReference>
<comment type="caution">
    <text evidence="3">The sequence shown here is derived from an EMBL/GenBank/DDBJ whole genome shotgun (WGS) entry which is preliminary data.</text>
</comment>
<dbReference type="PANTHER" id="PTHR33516:SF2">
    <property type="entry name" value="LEXA REPRESSOR-RELATED"/>
    <property type="match status" value="1"/>
</dbReference>
<dbReference type="PANTHER" id="PTHR33516">
    <property type="entry name" value="LEXA REPRESSOR"/>
    <property type="match status" value="1"/>
</dbReference>
<feature type="coiled-coil region" evidence="1">
    <location>
        <begin position="1"/>
        <end position="28"/>
    </location>
</feature>
<evidence type="ECO:0000259" key="2">
    <source>
        <dbReference type="Pfam" id="PF00717"/>
    </source>
</evidence>
<reference evidence="4" key="1">
    <citation type="journal article" date="2019" name="Int. J. Syst. Evol. Microbiol.">
        <title>The Global Catalogue of Microorganisms (GCM) 10K type strain sequencing project: providing services to taxonomists for standard genome sequencing and annotation.</title>
        <authorList>
            <consortium name="The Broad Institute Genomics Platform"/>
            <consortium name="The Broad Institute Genome Sequencing Center for Infectious Disease"/>
            <person name="Wu L."/>
            <person name="Ma J."/>
        </authorList>
    </citation>
    <scope>NUCLEOTIDE SEQUENCE [LARGE SCALE GENOMIC DNA]</scope>
    <source>
        <strain evidence="4">JCM 32226</strain>
    </source>
</reference>
<dbReference type="Pfam" id="PF00717">
    <property type="entry name" value="Peptidase_S24"/>
    <property type="match status" value="1"/>
</dbReference>
<keyword evidence="4" id="KW-1185">Reference proteome</keyword>
<dbReference type="EMBL" id="BAABFC010000001">
    <property type="protein sequence ID" value="GAA4493372.1"/>
    <property type="molecule type" value="Genomic_DNA"/>
</dbReference>
<gene>
    <name evidence="3" type="ORF">GCM10023095_03500</name>
</gene>
<proteinExistence type="predicted"/>
<dbReference type="Proteomes" id="UP001501321">
    <property type="component" value="Unassembled WGS sequence"/>
</dbReference>
<dbReference type="InterPro" id="IPR036286">
    <property type="entry name" value="LexA/Signal_pep-like_sf"/>
</dbReference>
<dbReference type="Gene3D" id="2.10.109.10">
    <property type="entry name" value="Umud Fragment, subunit A"/>
    <property type="match status" value="1"/>
</dbReference>
<evidence type="ECO:0000256" key="1">
    <source>
        <dbReference type="SAM" id="Coils"/>
    </source>
</evidence>